<reference evidence="1 2" key="1">
    <citation type="submission" date="2018-07" db="EMBL/GenBank/DDBJ databases">
        <title>New species, Clostridium PI-S10-A1B.</title>
        <authorList>
            <person name="Krishna G."/>
            <person name="Summeta K."/>
            <person name="Shikha S."/>
            <person name="Prabhu P.B."/>
            <person name="Suresh K."/>
        </authorList>
    </citation>
    <scope>NUCLEOTIDE SEQUENCE [LARGE SCALE GENOMIC DNA]</scope>
    <source>
        <strain evidence="1 2">PI-S10-A1B</strain>
    </source>
</reference>
<proteinExistence type="predicted"/>
<dbReference type="EMBL" id="QOHO01000013">
    <property type="protein sequence ID" value="RFZ80135.1"/>
    <property type="molecule type" value="Genomic_DNA"/>
</dbReference>
<comment type="caution">
    <text evidence="1">The sequence shown here is derived from an EMBL/GenBank/DDBJ whole genome shotgun (WGS) entry which is preliminary data.</text>
</comment>
<dbReference type="Proteomes" id="UP000260680">
    <property type="component" value="Unassembled WGS sequence"/>
</dbReference>
<protein>
    <submittedName>
        <fullName evidence="1">Uncharacterized protein</fullName>
    </submittedName>
</protein>
<accession>A0A3E2NGN0</accession>
<dbReference type="RefSeq" id="WP_117415737.1">
    <property type="nucleotide sequence ID" value="NZ_QOHO01000013.1"/>
</dbReference>
<sequence>MKKKAEVFYKRAFMLVLAVYLFVAFAMPAKAGGIAFSQEEKEYLAEAKILKAVSIDGAAPLHYLCIAFLQKKEPKAIITFYPAEMHAFTLCPSDKHSVNPCLF</sequence>
<evidence type="ECO:0000313" key="1">
    <source>
        <dbReference type="EMBL" id="RFZ80135.1"/>
    </source>
</evidence>
<name>A0A3E2NGN0_9FIRM</name>
<organism evidence="1 2">
    <name type="scientific">Lacrimispora amygdalina</name>
    <dbReference type="NCBI Taxonomy" id="253257"/>
    <lineage>
        <taxon>Bacteria</taxon>
        <taxon>Bacillati</taxon>
        <taxon>Bacillota</taxon>
        <taxon>Clostridia</taxon>
        <taxon>Lachnospirales</taxon>
        <taxon>Lachnospiraceae</taxon>
        <taxon>Lacrimispora</taxon>
    </lineage>
</organism>
<gene>
    <name evidence="1" type="ORF">DS742_03950</name>
</gene>
<dbReference type="AlphaFoldDB" id="A0A3E2NGN0"/>
<evidence type="ECO:0000313" key="2">
    <source>
        <dbReference type="Proteomes" id="UP000260680"/>
    </source>
</evidence>